<feature type="compositionally biased region" description="Basic and acidic residues" evidence="1">
    <location>
        <begin position="28"/>
        <end position="49"/>
    </location>
</feature>
<feature type="compositionally biased region" description="Basic and acidic residues" evidence="1">
    <location>
        <begin position="203"/>
        <end position="253"/>
    </location>
</feature>
<organism evidence="2 3">
    <name type="scientific">Stylosanthes scabra</name>
    <dbReference type="NCBI Taxonomy" id="79078"/>
    <lineage>
        <taxon>Eukaryota</taxon>
        <taxon>Viridiplantae</taxon>
        <taxon>Streptophyta</taxon>
        <taxon>Embryophyta</taxon>
        <taxon>Tracheophyta</taxon>
        <taxon>Spermatophyta</taxon>
        <taxon>Magnoliopsida</taxon>
        <taxon>eudicotyledons</taxon>
        <taxon>Gunneridae</taxon>
        <taxon>Pentapetalae</taxon>
        <taxon>rosids</taxon>
        <taxon>fabids</taxon>
        <taxon>Fabales</taxon>
        <taxon>Fabaceae</taxon>
        <taxon>Papilionoideae</taxon>
        <taxon>50 kb inversion clade</taxon>
        <taxon>dalbergioids sensu lato</taxon>
        <taxon>Dalbergieae</taxon>
        <taxon>Pterocarpus clade</taxon>
        <taxon>Stylosanthes</taxon>
    </lineage>
</organism>
<evidence type="ECO:0000313" key="2">
    <source>
        <dbReference type="EMBL" id="MED6169310.1"/>
    </source>
</evidence>
<evidence type="ECO:0000256" key="1">
    <source>
        <dbReference type="SAM" id="MobiDB-lite"/>
    </source>
</evidence>
<sequence length="320" mass="37325">MSRRDSDSKRHHSKFDPDSSPKRYRRDGRHEREREREREMEKEKEKDRVATNGGGGDHTDRDQRRNLPNHSKELNKDAVDKKSNDHNEPSKHSSHPSQPPRSHSYYQHDERGNAGQVGRNADRREAGGKVFSQSREHNEKMETGHGREPRDEKSRAKLDEGFQRRGGFSERKDEQPPTTRRRPAFREKKIPVDSGEVNPATREVVKPSHTDYSLERNERKEEKSSNPNHMDRPEKQNADDRLPNRTEARRDGFSSRVRYGANGGNGNYRGRDRFHGRQGYQPTKTRAEKWKHDLYQEVNKDPKPKSEDDQIAKLEALLAS</sequence>
<dbReference type="PANTHER" id="PTHR36364">
    <property type="entry name" value="OS03G0203000 PROTEIN"/>
    <property type="match status" value="1"/>
</dbReference>
<dbReference type="EMBL" id="JASCZI010151099">
    <property type="protein sequence ID" value="MED6169310.1"/>
    <property type="molecule type" value="Genomic_DNA"/>
</dbReference>
<keyword evidence="3" id="KW-1185">Reference proteome</keyword>
<name>A0ABU6VA17_9FABA</name>
<evidence type="ECO:0008006" key="4">
    <source>
        <dbReference type="Google" id="ProtNLM"/>
    </source>
</evidence>
<reference evidence="2 3" key="1">
    <citation type="journal article" date="2023" name="Plants (Basel)">
        <title>Bridging the Gap: Combining Genomics and Transcriptomics Approaches to Understand Stylosanthes scabra, an Orphan Legume from the Brazilian Caatinga.</title>
        <authorList>
            <person name="Ferreira-Neto J.R.C."/>
            <person name="da Silva M.D."/>
            <person name="Binneck E."/>
            <person name="de Melo N.F."/>
            <person name="da Silva R.H."/>
            <person name="de Melo A.L.T.M."/>
            <person name="Pandolfi V."/>
            <person name="Bustamante F.O."/>
            <person name="Brasileiro-Vidal A.C."/>
            <person name="Benko-Iseppon A.M."/>
        </authorList>
    </citation>
    <scope>NUCLEOTIDE SEQUENCE [LARGE SCALE GENOMIC DNA]</scope>
    <source>
        <tissue evidence="2">Leaves</tissue>
    </source>
</reference>
<evidence type="ECO:0000313" key="3">
    <source>
        <dbReference type="Proteomes" id="UP001341840"/>
    </source>
</evidence>
<dbReference type="Proteomes" id="UP001341840">
    <property type="component" value="Unassembled WGS sequence"/>
</dbReference>
<comment type="caution">
    <text evidence="2">The sequence shown here is derived from an EMBL/GenBank/DDBJ whole genome shotgun (WGS) entry which is preliminary data.</text>
</comment>
<protein>
    <recommendedName>
        <fullName evidence="4">Btz domain-containing protein</fullName>
    </recommendedName>
</protein>
<feature type="region of interest" description="Disordered" evidence="1">
    <location>
        <begin position="1"/>
        <end position="288"/>
    </location>
</feature>
<feature type="compositionally biased region" description="Basic and acidic residues" evidence="1">
    <location>
        <begin position="1"/>
        <end position="21"/>
    </location>
</feature>
<proteinExistence type="predicted"/>
<dbReference type="PANTHER" id="PTHR36364:SF1">
    <property type="entry name" value="OS03G0203000 PROTEIN"/>
    <property type="match status" value="1"/>
</dbReference>
<accession>A0ABU6VA17</accession>
<feature type="compositionally biased region" description="Basic and acidic residues" evidence="1">
    <location>
        <begin position="57"/>
        <end position="91"/>
    </location>
</feature>
<feature type="compositionally biased region" description="Basic and acidic residues" evidence="1">
    <location>
        <begin position="134"/>
        <end position="175"/>
    </location>
</feature>
<gene>
    <name evidence="2" type="ORF">PIB30_020291</name>
</gene>